<reference evidence="1 2" key="1">
    <citation type="submission" date="2023-08" db="EMBL/GenBank/DDBJ databases">
        <title>Alcaligenaceae gen. nov., a novel taxon isolated from the sludge of Yixing Pesticide Factory.</title>
        <authorList>
            <person name="Ruan L."/>
        </authorList>
    </citation>
    <scope>NUCLEOTIDE SEQUENCE [LARGE SCALE GENOMIC DNA]</scope>
    <source>
        <strain evidence="1 2">LG-2</strain>
    </source>
</reference>
<accession>A0ABU1D6F6</accession>
<sequence length="110" mass="11623">MPIESHAVSHFELGIVLDVVADDLPLRAYVAVRPPDPECVIAFVPPEQFENGANLHVAAVASTLEAPGTVEDVLFNVDPNDAVAFLCADEDSWLAVLEALGYSAGPAPLE</sequence>
<evidence type="ECO:0000313" key="2">
    <source>
        <dbReference type="Proteomes" id="UP001232156"/>
    </source>
</evidence>
<dbReference type="RefSeq" id="WP_165276524.1">
    <property type="nucleotide sequence ID" value="NZ_JAUZQE010000014.1"/>
</dbReference>
<organism evidence="1 2">
    <name type="scientific">Yanghanlia caeni</name>
    <dbReference type="NCBI Taxonomy" id="3064283"/>
    <lineage>
        <taxon>Bacteria</taxon>
        <taxon>Pseudomonadati</taxon>
        <taxon>Pseudomonadota</taxon>
        <taxon>Betaproteobacteria</taxon>
        <taxon>Burkholderiales</taxon>
        <taxon>Alcaligenaceae</taxon>
        <taxon>Yanghanlia</taxon>
    </lineage>
</organism>
<keyword evidence="2" id="KW-1185">Reference proteome</keyword>
<dbReference type="Proteomes" id="UP001232156">
    <property type="component" value="Unassembled WGS sequence"/>
</dbReference>
<dbReference type="EMBL" id="JAUZQE010000014">
    <property type="protein sequence ID" value="MDR4125857.1"/>
    <property type="molecule type" value="Genomic_DNA"/>
</dbReference>
<proteinExistence type="predicted"/>
<protein>
    <submittedName>
        <fullName evidence="1">Uncharacterized protein</fullName>
    </submittedName>
</protein>
<gene>
    <name evidence="1" type="ORF">Q8947_07650</name>
</gene>
<name>A0ABU1D6F6_9BURK</name>
<comment type="caution">
    <text evidence="1">The sequence shown here is derived from an EMBL/GenBank/DDBJ whole genome shotgun (WGS) entry which is preliminary data.</text>
</comment>
<evidence type="ECO:0000313" key="1">
    <source>
        <dbReference type="EMBL" id="MDR4125857.1"/>
    </source>
</evidence>